<dbReference type="Pfam" id="PF00105">
    <property type="entry name" value="zf-C4"/>
    <property type="match status" value="1"/>
</dbReference>
<reference evidence="11" key="1">
    <citation type="submission" date="2021-02" db="EMBL/GenBank/DDBJ databases">
        <authorList>
            <person name="Nowell W R."/>
        </authorList>
    </citation>
    <scope>NUCLEOTIDE SEQUENCE</scope>
</reference>
<dbReference type="InterPro" id="IPR000536">
    <property type="entry name" value="Nucl_hrmn_rcpt_lig-bd"/>
</dbReference>
<keyword evidence="8" id="KW-0539">Nucleus</keyword>
<proteinExistence type="predicted"/>
<accession>A0A814PZK5</accession>
<evidence type="ECO:0000256" key="6">
    <source>
        <dbReference type="ARBA" id="ARBA00023163"/>
    </source>
</evidence>
<dbReference type="PROSITE" id="PS51843">
    <property type="entry name" value="NR_LBD"/>
    <property type="match status" value="1"/>
</dbReference>
<keyword evidence="2" id="KW-0863">Zinc-finger</keyword>
<evidence type="ECO:0000259" key="9">
    <source>
        <dbReference type="PROSITE" id="PS51030"/>
    </source>
</evidence>
<dbReference type="GO" id="GO:0008270">
    <property type="term" value="F:zinc ion binding"/>
    <property type="evidence" value="ECO:0007669"/>
    <property type="project" value="UniProtKB-KW"/>
</dbReference>
<dbReference type="GO" id="GO:0000978">
    <property type="term" value="F:RNA polymerase II cis-regulatory region sequence-specific DNA binding"/>
    <property type="evidence" value="ECO:0007669"/>
    <property type="project" value="TreeGrafter"/>
</dbReference>
<evidence type="ECO:0000256" key="2">
    <source>
        <dbReference type="ARBA" id="ARBA00022771"/>
    </source>
</evidence>
<feature type="domain" description="NR LBD" evidence="10">
    <location>
        <begin position="289"/>
        <end position="548"/>
    </location>
</feature>
<evidence type="ECO:0000259" key="10">
    <source>
        <dbReference type="PROSITE" id="PS51843"/>
    </source>
</evidence>
<dbReference type="PANTHER" id="PTHR24082:SF283">
    <property type="entry name" value="NUCLEAR HORMONE RECEPTOR HR96"/>
    <property type="match status" value="1"/>
</dbReference>
<keyword evidence="4" id="KW-0805">Transcription regulation</keyword>
<dbReference type="Gene3D" id="1.10.565.10">
    <property type="entry name" value="Retinoid X Receptor"/>
    <property type="match status" value="1"/>
</dbReference>
<dbReference type="SMART" id="SM00399">
    <property type="entry name" value="ZnF_C4"/>
    <property type="match status" value="1"/>
</dbReference>
<evidence type="ECO:0000256" key="4">
    <source>
        <dbReference type="ARBA" id="ARBA00023015"/>
    </source>
</evidence>
<dbReference type="GO" id="GO:0030154">
    <property type="term" value="P:cell differentiation"/>
    <property type="evidence" value="ECO:0007669"/>
    <property type="project" value="TreeGrafter"/>
</dbReference>
<evidence type="ECO:0000256" key="8">
    <source>
        <dbReference type="ARBA" id="ARBA00023242"/>
    </source>
</evidence>
<dbReference type="InterPro" id="IPR050234">
    <property type="entry name" value="Nuclear_hormone_rcpt_NR1"/>
</dbReference>
<dbReference type="GO" id="GO:0000122">
    <property type="term" value="P:negative regulation of transcription by RNA polymerase II"/>
    <property type="evidence" value="ECO:0007669"/>
    <property type="project" value="TreeGrafter"/>
</dbReference>
<dbReference type="AlphaFoldDB" id="A0A814PZK5"/>
<evidence type="ECO:0000256" key="5">
    <source>
        <dbReference type="ARBA" id="ARBA00023125"/>
    </source>
</evidence>
<dbReference type="InterPro" id="IPR035500">
    <property type="entry name" value="NHR-like_dom_sf"/>
</dbReference>
<dbReference type="PANTHER" id="PTHR24082">
    <property type="entry name" value="NUCLEAR HORMONE RECEPTOR"/>
    <property type="match status" value="1"/>
</dbReference>
<dbReference type="Gene3D" id="3.30.50.10">
    <property type="entry name" value="Erythroid Transcription Factor GATA-1, subunit A"/>
    <property type="match status" value="1"/>
</dbReference>
<keyword evidence="5" id="KW-0238">DNA-binding</keyword>
<gene>
    <name evidence="11" type="ORF">IZO911_LOCUS23711</name>
</gene>
<evidence type="ECO:0000313" key="12">
    <source>
        <dbReference type="Proteomes" id="UP000663860"/>
    </source>
</evidence>
<keyword evidence="3" id="KW-0862">Zinc</keyword>
<evidence type="ECO:0000256" key="3">
    <source>
        <dbReference type="ARBA" id="ARBA00022833"/>
    </source>
</evidence>
<keyword evidence="7" id="KW-0675">Receptor</keyword>
<dbReference type="EMBL" id="CAJNOE010000277">
    <property type="protein sequence ID" value="CAF1113193.1"/>
    <property type="molecule type" value="Genomic_DNA"/>
</dbReference>
<dbReference type="PRINTS" id="PR00047">
    <property type="entry name" value="STROIDFINGER"/>
</dbReference>
<keyword evidence="6" id="KW-0804">Transcription</keyword>
<dbReference type="GO" id="GO:0045944">
    <property type="term" value="P:positive regulation of transcription by RNA polymerase II"/>
    <property type="evidence" value="ECO:0007669"/>
    <property type="project" value="TreeGrafter"/>
</dbReference>
<dbReference type="GO" id="GO:0004879">
    <property type="term" value="F:nuclear receptor activity"/>
    <property type="evidence" value="ECO:0007669"/>
    <property type="project" value="TreeGrafter"/>
</dbReference>
<name>A0A814PZK5_9BILA</name>
<comment type="caution">
    <text evidence="11">The sequence shown here is derived from an EMBL/GenBank/DDBJ whole genome shotgun (WGS) entry which is preliminary data.</text>
</comment>
<dbReference type="Proteomes" id="UP000663860">
    <property type="component" value="Unassembled WGS sequence"/>
</dbReference>
<evidence type="ECO:0000313" key="11">
    <source>
        <dbReference type="EMBL" id="CAF1113193.1"/>
    </source>
</evidence>
<evidence type="ECO:0000256" key="7">
    <source>
        <dbReference type="ARBA" id="ARBA00023170"/>
    </source>
</evidence>
<keyword evidence="1" id="KW-0479">Metal-binding</keyword>
<dbReference type="InterPro" id="IPR001628">
    <property type="entry name" value="Znf_hrmn_rcpt"/>
</dbReference>
<dbReference type="SUPFAM" id="SSF48508">
    <property type="entry name" value="Nuclear receptor ligand-binding domain"/>
    <property type="match status" value="1"/>
</dbReference>
<feature type="domain" description="Nuclear receptor" evidence="9">
    <location>
        <begin position="77"/>
        <end position="153"/>
    </location>
</feature>
<protein>
    <submittedName>
        <fullName evidence="11">Uncharacterized protein</fullName>
    </submittedName>
</protein>
<organism evidence="11 12">
    <name type="scientific">Adineta steineri</name>
    <dbReference type="NCBI Taxonomy" id="433720"/>
    <lineage>
        <taxon>Eukaryota</taxon>
        <taxon>Metazoa</taxon>
        <taxon>Spiralia</taxon>
        <taxon>Gnathifera</taxon>
        <taxon>Rotifera</taxon>
        <taxon>Eurotatoria</taxon>
        <taxon>Bdelloidea</taxon>
        <taxon>Adinetida</taxon>
        <taxon>Adinetidae</taxon>
        <taxon>Adineta</taxon>
    </lineage>
</organism>
<evidence type="ECO:0000256" key="1">
    <source>
        <dbReference type="ARBA" id="ARBA00022723"/>
    </source>
</evidence>
<dbReference type="SUPFAM" id="SSF57716">
    <property type="entry name" value="Glucocorticoid receptor-like (DNA-binding domain)"/>
    <property type="match status" value="1"/>
</dbReference>
<dbReference type="PROSITE" id="PS51030">
    <property type="entry name" value="NUCLEAR_REC_DBD_2"/>
    <property type="match status" value="1"/>
</dbReference>
<dbReference type="PROSITE" id="PS00031">
    <property type="entry name" value="NUCLEAR_REC_DBD_1"/>
    <property type="match status" value="1"/>
</dbReference>
<sequence>MTSEMSSASNSKKRRIMIITADESIIEQIQANCNGSLLKSIILDSDGDNVEFSHSNINNTQSSDVQPTNSKKQKTGLLTCVVCGSPANGYNFDAISCESCKAFFRRNALKDPKTFECRRSSDCDVTLESRRRCAGCRLQKCLKNGMTRDRLLTSEQKAIKLRQIEENRNSTLKINSNNDKLSLKIDPEITEEKPQKLFSKTDQEIVEEKLQKLSSKIDHEIKEENRQLLKTVDCAHVPTLENTNLLFIKDVNDLLRNESSLEPRTPLSPEDLQRVETIKLSYEQRIEFDVNDLLRNESSLEPRTPLSPEDLQRVETIKLSYEQRIEFAARDGLPWDPSVYATTVLEQVNSRSVSALRLISFFKQVPEFNEINVQDRITLIKYNLMPLTMLNYTLSYNTETDQVKEAEVDAPWNASILSTVHGEDICKRAKKIFDSFVGITQNDPRIMQLALIILVLTKGFSTNSGSSEPILDDGIAVYRAQNFYTELLWKYLEARYGHGDAIDIFNKLVMHFISWQTLHKDMAHKFFDVLTPAEANELLPIMKSLIHIPQKN</sequence>
<dbReference type="InterPro" id="IPR013088">
    <property type="entry name" value="Znf_NHR/GATA"/>
</dbReference>